<dbReference type="GO" id="GO:0017156">
    <property type="term" value="P:calcium-ion regulated exocytosis"/>
    <property type="evidence" value="ECO:0007669"/>
    <property type="project" value="TreeGrafter"/>
</dbReference>
<feature type="domain" description="C2" evidence="1">
    <location>
        <begin position="12"/>
        <end position="138"/>
    </location>
</feature>
<evidence type="ECO:0000259" key="1">
    <source>
        <dbReference type="PROSITE" id="PS50004"/>
    </source>
</evidence>
<protein>
    <recommendedName>
        <fullName evidence="1">C2 domain-containing protein</fullName>
    </recommendedName>
</protein>
<evidence type="ECO:0000313" key="3">
    <source>
        <dbReference type="Proteomes" id="UP000594262"/>
    </source>
</evidence>
<dbReference type="EnsemblMetazoa" id="CLYHEMT006146.1">
    <property type="protein sequence ID" value="CLYHEMP006146.1"/>
    <property type="gene ID" value="CLYHEMG006146"/>
</dbReference>
<dbReference type="AlphaFoldDB" id="A0A7M5V9H2"/>
<sequence length="168" mass="18719">RLLSELDDIDKESSLASVSILLCHQATYNKLEVTVQKACNLPRIGMGGQPSTYATVQLFKEDSVDKKDIVVKRNSRDPVFKEMVEFDVNIDANCPLSRYSLVISLIHKAGIVGRDEILGHVIFSISSPQKSAAEHWKFICDTPHQHLEQSHSLVDPDELLNSNESSST</sequence>
<dbReference type="SUPFAM" id="SSF49562">
    <property type="entry name" value="C2 domain (Calcium/lipid-binding domain, CaLB)"/>
    <property type="match status" value="1"/>
</dbReference>
<dbReference type="Proteomes" id="UP000594262">
    <property type="component" value="Unplaced"/>
</dbReference>
<dbReference type="GO" id="GO:0005544">
    <property type="term" value="F:calcium-dependent phospholipid binding"/>
    <property type="evidence" value="ECO:0007669"/>
    <property type="project" value="TreeGrafter"/>
</dbReference>
<dbReference type="OrthoDB" id="5963699at2759"/>
<proteinExistence type="predicted"/>
<evidence type="ECO:0000313" key="2">
    <source>
        <dbReference type="EnsemblMetazoa" id="CLYHEMP006146.1"/>
    </source>
</evidence>
<dbReference type="GO" id="GO:0001786">
    <property type="term" value="F:phosphatidylserine binding"/>
    <property type="evidence" value="ECO:0007669"/>
    <property type="project" value="TreeGrafter"/>
</dbReference>
<reference evidence="2" key="1">
    <citation type="submission" date="2021-01" db="UniProtKB">
        <authorList>
            <consortium name="EnsemblMetazoa"/>
        </authorList>
    </citation>
    <scope>IDENTIFICATION</scope>
</reference>
<keyword evidence="3" id="KW-1185">Reference proteome</keyword>
<dbReference type="GO" id="GO:0005509">
    <property type="term" value="F:calcium ion binding"/>
    <property type="evidence" value="ECO:0007669"/>
    <property type="project" value="TreeGrafter"/>
</dbReference>
<organism evidence="2 3">
    <name type="scientific">Clytia hemisphaerica</name>
    <dbReference type="NCBI Taxonomy" id="252671"/>
    <lineage>
        <taxon>Eukaryota</taxon>
        <taxon>Metazoa</taxon>
        <taxon>Cnidaria</taxon>
        <taxon>Hydrozoa</taxon>
        <taxon>Hydroidolina</taxon>
        <taxon>Leptothecata</taxon>
        <taxon>Obeliida</taxon>
        <taxon>Clytiidae</taxon>
        <taxon>Clytia</taxon>
    </lineage>
</organism>
<name>A0A7M5V9H2_9CNID</name>
<accession>A0A7M5V9H2</accession>
<dbReference type="GO" id="GO:0070382">
    <property type="term" value="C:exocytic vesicle"/>
    <property type="evidence" value="ECO:0007669"/>
    <property type="project" value="TreeGrafter"/>
</dbReference>
<dbReference type="PROSITE" id="PS50004">
    <property type="entry name" value="C2"/>
    <property type="match status" value="1"/>
</dbReference>
<dbReference type="InterPro" id="IPR000008">
    <property type="entry name" value="C2_dom"/>
</dbReference>
<dbReference type="Gene3D" id="2.60.40.150">
    <property type="entry name" value="C2 domain"/>
    <property type="match status" value="1"/>
</dbReference>
<dbReference type="InterPro" id="IPR035892">
    <property type="entry name" value="C2_domain_sf"/>
</dbReference>
<dbReference type="GO" id="GO:0030276">
    <property type="term" value="F:clathrin binding"/>
    <property type="evidence" value="ECO:0007669"/>
    <property type="project" value="TreeGrafter"/>
</dbReference>
<dbReference type="SMART" id="SM00239">
    <property type="entry name" value="C2"/>
    <property type="match status" value="1"/>
</dbReference>
<dbReference type="GO" id="GO:0000149">
    <property type="term" value="F:SNARE binding"/>
    <property type="evidence" value="ECO:0007669"/>
    <property type="project" value="TreeGrafter"/>
</dbReference>
<dbReference type="GO" id="GO:0005886">
    <property type="term" value="C:plasma membrane"/>
    <property type="evidence" value="ECO:0007669"/>
    <property type="project" value="TreeGrafter"/>
</dbReference>
<dbReference type="PANTHER" id="PTHR10024">
    <property type="entry name" value="SYNAPTOTAGMIN"/>
    <property type="match status" value="1"/>
</dbReference>
<dbReference type="Pfam" id="PF00168">
    <property type="entry name" value="C2"/>
    <property type="match status" value="1"/>
</dbReference>